<evidence type="ECO:0000313" key="2">
    <source>
        <dbReference type="EMBL" id="TCO41461.1"/>
    </source>
</evidence>
<dbReference type="Proteomes" id="UP000294862">
    <property type="component" value="Unassembled WGS sequence"/>
</dbReference>
<organism evidence="2 3">
    <name type="scientific">Dokdonella fugitiva</name>
    <dbReference type="NCBI Taxonomy" id="328517"/>
    <lineage>
        <taxon>Bacteria</taxon>
        <taxon>Pseudomonadati</taxon>
        <taxon>Pseudomonadota</taxon>
        <taxon>Gammaproteobacteria</taxon>
        <taxon>Lysobacterales</taxon>
        <taxon>Rhodanobacteraceae</taxon>
        <taxon>Dokdonella</taxon>
    </lineage>
</organism>
<sequence length="254" mass="27223">MAEALRGNGTSARPRVTVSGPRAQLQCPACGGPWLAAGPADRWESTLMFVSTSRRSPASAPSSASRPGAPGTGQQGARPAFRQESHVPLAIRKAAHEQVRTPQGRGLTHHQRQSNCHDARRKRNPSQCSSSRHRRNPTPGCHAISVQHHSLPTTWRSSPPACAMPRSWSRQQGRQPSGDGARDPALPDIRQSVLDHCPEHRTRPATGPVRASARPSGQVPPAGQRQQSRAHTSAAEPPPCADHSRRSPESPPGS</sequence>
<feature type="compositionally biased region" description="Low complexity" evidence="1">
    <location>
        <begin position="51"/>
        <end position="69"/>
    </location>
</feature>
<gene>
    <name evidence="2" type="ORF">EV148_103381</name>
</gene>
<feature type="region of interest" description="Disordered" evidence="1">
    <location>
        <begin position="1"/>
        <end position="24"/>
    </location>
</feature>
<feature type="region of interest" description="Disordered" evidence="1">
    <location>
        <begin position="47"/>
        <end position="254"/>
    </location>
</feature>
<proteinExistence type="predicted"/>
<reference evidence="2 3" key="1">
    <citation type="journal article" date="2015" name="Stand. Genomic Sci.">
        <title>Genomic Encyclopedia of Bacterial and Archaeal Type Strains, Phase III: the genomes of soil and plant-associated and newly described type strains.</title>
        <authorList>
            <person name="Whitman W.B."/>
            <person name="Woyke T."/>
            <person name="Klenk H.P."/>
            <person name="Zhou Y."/>
            <person name="Lilburn T.G."/>
            <person name="Beck B.J."/>
            <person name="De Vos P."/>
            <person name="Vandamme P."/>
            <person name="Eisen J.A."/>
            <person name="Garrity G."/>
            <person name="Hugenholtz P."/>
            <person name="Kyrpides N.C."/>
        </authorList>
    </citation>
    <scope>NUCLEOTIDE SEQUENCE [LARGE SCALE GENOMIC DNA]</scope>
    <source>
        <strain evidence="2 3">A3</strain>
    </source>
</reference>
<protein>
    <submittedName>
        <fullName evidence="2">Uncharacterized protein</fullName>
    </submittedName>
</protein>
<comment type="caution">
    <text evidence="2">The sequence shown here is derived from an EMBL/GenBank/DDBJ whole genome shotgun (WGS) entry which is preliminary data.</text>
</comment>
<accession>A0A4R2IAG7</accession>
<keyword evidence="3" id="KW-1185">Reference proteome</keyword>
<feature type="compositionally biased region" description="Polar residues" evidence="1">
    <location>
        <begin position="147"/>
        <end position="157"/>
    </location>
</feature>
<dbReference type="AlphaFoldDB" id="A0A4R2IAG7"/>
<evidence type="ECO:0000313" key="3">
    <source>
        <dbReference type="Proteomes" id="UP000294862"/>
    </source>
</evidence>
<dbReference type="EMBL" id="SLWQ01000003">
    <property type="protein sequence ID" value="TCO41461.1"/>
    <property type="molecule type" value="Genomic_DNA"/>
</dbReference>
<name>A0A4R2IAG7_9GAMM</name>
<evidence type="ECO:0000256" key="1">
    <source>
        <dbReference type="SAM" id="MobiDB-lite"/>
    </source>
</evidence>